<evidence type="ECO:0000313" key="6">
    <source>
        <dbReference type="Proteomes" id="UP000004980"/>
    </source>
</evidence>
<dbReference type="InterPro" id="IPR015943">
    <property type="entry name" value="WD40/YVTN_repeat-like_dom_sf"/>
</dbReference>
<dbReference type="Proteomes" id="UP000004980">
    <property type="component" value="Unassembled WGS sequence"/>
</dbReference>
<feature type="transmembrane region" description="Helical" evidence="2">
    <location>
        <begin position="434"/>
        <end position="452"/>
    </location>
</feature>
<name>A0AAN1JI19_9BURK</name>
<dbReference type="EMBL" id="AKAU01000101">
    <property type="protein sequence ID" value="EIM99297.1"/>
    <property type="molecule type" value="Genomic_DNA"/>
</dbReference>
<dbReference type="Gene3D" id="2.130.10.10">
    <property type="entry name" value="YVTN repeat-like/Quinoprotein amine dehydrogenase"/>
    <property type="match status" value="1"/>
</dbReference>
<dbReference type="GeneID" id="55534437"/>
<dbReference type="Pfam" id="PF20703">
    <property type="entry name" value="nSTAND1"/>
    <property type="match status" value="1"/>
</dbReference>
<evidence type="ECO:0000313" key="7">
    <source>
        <dbReference type="Proteomes" id="UP000236649"/>
    </source>
</evidence>
<dbReference type="InterPro" id="IPR011048">
    <property type="entry name" value="Haem_d1_sf"/>
</dbReference>
<evidence type="ECO:0000256" key="2">
    <source>
        <dbReference type="SAM" id="Phobius"/>
    </source>
</evidence>
<sequence>MNAPHDFGPPQQLDPQNPWPGLASYDESSWEFFSGRGAESDELLRRIVDEQVTVLFGKSGLGKSSILKAGIFPRLRDKGYLPILVRLQIHPGAAPLIEQLSLALFEALRVQAVDHVPLHAGQSLWSYLHTPELEFWTKLNYMTSPVFVLDQFEEVFTLGRAMPAEVAAFRIALADLAENRIPAALQQHRNESGVDDDEIDTEAMPYKIVLSLREDFLADLEDWCPIMPSLRRNRMRLLPMGRKQALLAVYNDHTKHLVTEELAGKIVDFLSRSVAKDADDNVNASALLTVEPALLSLFCREVNEHRKQLGAQQVTYDLFEGGKDTIITGFYCRSLAPFPSRVRHFVEEELITEHGYRNSYSIDDAIGNRFVTKEELATLVDGRLLRLDHQHGTERVELTHDLLTKAALEERDQRRVEEQVVAERKKRDKLVRHVIVGGIVLLCLTLTVYWIWSSNETQRKLAQSRALATFAGAARDQDPVLGVLLSLESLKRADTSEARSALLAAGQYVWPSVALDPNEVGGPATVLALNKKGDLLAVITDKSALSVFDLSKPIRKPLWSPKPAINDAMFVAFSPDQTLLAVARPGSVDLLYARTGELFRSLQQTGTPDRAFLVFSPDGKWLASLQKKEEIRLWDYLEPSAAEATVPASGVLAMSITRNGETIIGAGQREHLFMERIEQKQDGSWVPTEIDLTRCLYPQSVSPGAETFSGNFKATTCVYTAARRSEDADYVASEDRRIDDVVWSPGGGAFAEFLNSGDIIVGEGKPKDPYRESRIKGAKLRDNNNRAGIFSITEDAGRAALIDQSGVVHIYSVSPNKPLLGMLGQRDAVDIAPDGRWIAIATPANAWIDKIPVPASDGKQEKPMQFQLRSAPETLYATRNGIVAVLAEGRQVTTLLLEPTTGKNRVEPQMGRGRPLGREGELLLIEDRPDGRIEVIRTRDGAIVTPPGETIASGPYRVDLSPSGTALGFWRRSAANPRLSELTVYAVRDEQLMPAGRPIDLPFAPDLAIYDDAQSIAVCSRAGHSDAHIFSLLASEPTSVAIPAKDCESRLAKAGNRISPAGGFEVKGTPSTSADQDTDFEVVQRPGGKSIKRLGNNEWRFSTDDRWLAYWNSKNIRVLDLTSGDMALSLDFTRVQGVQGVEFKGNNAILEVKFEHGIMLVPFDRDLMERVAHSLTMRTLTGSERCTYGISEADCRQAIAISRASDPASQPTVNRNVARAP</sequence>
<reference evidence="5 6" key="1">
    <citation type="journal article" date="2012" name="J. Bacteriol.">
        <title>Draft Genome Sequence of the Soil Bacterium Burkholderia terrae Strain BS001, Which Interacts with Fungal Surface Structures.</title>
        <authorList>
            <person name="Nazir R."/>
            <person name="Hansen M.A."/>
            <person name="Sorensen S."/>
            <person name="van Elsas J.D."/>
        </authorList>
    </citation>
    <scope>NUCLEOTIDE SEQUENCE [LARGE SCALE GENOMIC DNA]</scope>
    <source>
        <strain evidence="5 6">BS001</strain>
    </source>
</reference>
<dbReference type="KEGG" id="phs:C2L64_39760"/>
<accession>A0AAN1JI19</accession>
<keyword evidence="2" id="KW-0812">Transmembrane</keyword>
<proteinExistence type="predicted"/>
<dbReference type="AlphaFoldDB" id="A0AAN1JI19"/>
<evidence type="ECO:0000313" key="4">
    <source>
        <dbReference type="EMBL" id="AUT74391.1"/>
    </source>
</evidence>
<evidence type="ECO:0000256" key="1">
    <source>
        <dbReference type="SAM" id="MobiDB-lite"/>
    </source>
</evidence>
<feature type="region of interest" description="Disordered" evidence="1">
    <location>
        <begin position="1"/>
        <end position="20"/>
    </location>
</feature>
<dbReference type="RefSeq" id="WP_007583771.1">
    <property type="nucleotide sequence ID" value="NZ_AKAU01000101.1"/>
</dbReference>
<keyword evidence="6" id="KW-1185">Reference proteome</keyword>
<organism evidence="4 7">
    <name type="scientific">Paraburkholderia hospita</name>
    <dbReference type="NCBI Taxonomy" id="169430"/>
    <lineage>
        <taxon>Bacteria</taxon>
        <taxon>Pseudomonadati</taxon>
        <taxon>Pseudomonadota</taxon>
        <taxon>Betaproteobacteria</taxon>
        <taxon>Burkholderiales</taxon>
        <taxon>Burkholderiaceae</taxon>
        <taxon>Paraburkholderia</taxon>
    </lineage>
</organism>
<dbReference type="SUPFAM" id="SSF51004">
    <property type="entry name" value="C-terminal (heme d1) domain of cytochrome cd1-nitrite reductase"/>
    <property type="match status" value="1"/>
</dbReference>
<reference evidence="4 7" key="2">
    <citation type="submission" date="2018-01" db="EMBL/GenBank/DDBJ databases">
        <title>Species boundaries and ecological features among Paraburkholderia terrae DSMZ17804T, P. hospita DSMZ17164T and P. caribensis DSMZ13236T.</title>
        <authorList>
            <person name="Pratama A.A."/>
        </authorList>
    </citation>
    <scope>NUCLEOTIDE SEQUENCE [LARGE SCALE GENOMIC DNA]</scope>
    <source>
        <strain evidence="4 7">DSM 17164</strain>
    </source>
</reference>
<feature type="domain" description="Novel STAND NTPase 1" evidence="3">
    <location>
        <begin position="18"/>
        <end position="404"/>
    </location>
</feature>
<evidence type="ECO:0000259" key="3">
    <source>
        <dbReference type="Pfam" id="PF20703"/>
    </source>
</evidence>
<dbReference type="EMBL" id="CP026107">
    <property type="protein sequence ID" value="AUT74391.1"/>
    <property type="molecule type" value="Genomic_DNA"/>
</dbReference>
<protein>
    <submittedName>
        <fullName evidence="4">WD40 repeat domain-containing protein</fullName>
    </submittedName>
</protein>
<keyword evidence="2" id="KW-1133">Transmembrane helix</keyword>
<gene>
    <name evidence="4" type="ORF">C2L64_39760</name>
    <name evidence="5" type="ORF">WQE_19364</name>
</gene>
<dbReference type="Proteomes" id="UP000236649">
    <property type="component" value="Chromosome 3"/>
</dbReference>
<keyword evidence="2" id="KW-0472">Membrane</keyword>
<dbReference type="InterPro" id="IPR049052">
    <property type="entry name" value="nSTAND1"/>
</dbReference>
<evidence type="ECO:0000313" key="5">
    <source>
        <dbReference type="EMBL" id="EIM99297.1"/>
    </source>
</evidence>